<sequence>MPGKTRENRTFFQWINFFIPYVYTLGIILIIGWMLTASVSIALDNVSNDPKALFLQSENVQATDTANETWLNLLIKPIVQSDFNQVIFRGLFLLLVWMLLFLVIPVAFKKLKRLKLFNMEFEVNDIEQAAIQTIEVSATKAKYMLYLTSDAATDRTLEILDEIGLNYKDVLENYLAELQEWYKNAPLETHFSYELFTDPFPPAIKDLVAASEESGSAVIQNTADPNNLMQKNYLVYAYSYREQDYITVISSYTQEFDSFDQSLFESLHNVVSKNIENYEYLLALTSPAEPDA</sequence>
<keyword evidence="1" id="KW-0472">Membrane</keyword>
<comment type="caution">
    <text evidence="2">The sequence shown here is derived from an EMBL/GenBank/DDBJ whole genome shotgun (WGS) entry which is preliminary data.</text>
</comment>
<protein>
    <submittedName>
        <fullName evidence="2">Uncharacterized protein</fullName>
    </submittedName>
</protein>
<reference evidence="2 3" key="1">
    <citation type="submission" date="2023-06" db="EMBL/GenBank/DDBJ databases">
        <title>Novel species in genus Planococcus.</title>
        <authorList>
            <person name="Ning S."/>
        </authorList>
    </citation>
    <scope>NUCLEOTIDE SEQUENCE [LARGE SCALE GENOMIC DNA]</scope>
    <source>
        <strain evidence="2 3">N028</strain>
    </source>
</reference>
<keyword evidence="1" id="KW-1133">Transmembrane helix</keyword>
<name>A0ABT8MYR0_9BACL</name>
<gene>
    <name evidence="2" type="ORF">QWY14_03220</name>
</gene>
<feature type="transmembrane region" description="Helical" evidence="1">
    <location>
        <begin position="21"/>
        <end position="43"/>
    </location>
</feature>
<keyword evidence="3" id="KW-1185">Reference proteome</keyword>
<dbReference type="RefSeq" id="WP_301722679.1">
    <property type="nucleotide sequence ID" value="NZ_JAUJWV010000001.1"/>
</dbReference>
<accession>A0ABT8MYR0</accession>
<dbReference type="Proteomes" id="UP001172055">
    <property type="component" value="Unassembled WGS sequence"/>
</dbReference>
<evidence type="ECO:0000256" key="1">
    <source>
        <dbReference type="SAM" id="Phobius"/>
    </source>
</evidence>
<organism evidence="2 3">
    <name type="scientific">Planococcus shixiaomingii</name>
    <dbReference type="NCBI Taxonomy" id="3058393"/>
    <lineage>
        <taxon>Bacteria</taxon>
        <taxon>Bacillati</taxon>
        <taxon>Bacillota</taxon>
        <taxon>Bacilli</taxon>
        <taxon>Bacillales</taxon>
        <taxon>Caryophanaceae</taxon>
        <taxon>Planococcus</taxon>
    </lineage>
</organism>
<feature type="transmembrane region" description="Helical" evidence="1">
    <location>
        <begin position="86"/>
        <end position="108"/>
    </location>
</feature>
<evidence type="ECO:0000313" key="2">
    <source>
        <dbReference type="EMBL" id="MDN7240781.1"/>
    </source>
</evidence>
<proteinExistence type="predicted"/>
<keyword evidence="1" id="KW-0812">Transmembrane</keyword>
<evidence type="ECO:0000313" key="3">
    <source>
        <dbReference type="Proteomes" id="UP001172055"/>
    </source>
</evidence>
<dbReference type="EMBL" id="JAUJWV010000001">
    <property type="protein sequence ID" value="MDN7240781.1"/>
    <property type="molecule type" value="Genomic_DNA"/>
</dbReference>